<feature type="compositionally biased region" description="Basic and acidic residues" evidence="1">
    <location>
        <begin position="472"/>
        <end position="482"/>
    </location>
</feature>
<organism evidence="2 3">
    <name type="scientific">Mycena albidolilacea</name>
    <dbReference type="NCBI Taxonomy" id="1033008"/>
    <lineage>
        <taxon>Eukaryota</taxon>
        <taxon>Fungi</taxon>
        <taxon>Dikarya</taxon>
        <taxon>Basidiomycota</taxon>
        <taxon>Agaricomycotina</taxon>
        <taxon>Agaricomycetes</taxon>
        <taxon>Agaricomycetidae</taxon>
        <taxon>Agaricales</taxon>
        <taxon>Marasmiineae</taxon>
        <taxon>Mycenaceae</taxon>
        <taxon>Mycena</taxon>
    </lineage>
</organism>
<dbReference type="AlphaFoldDB" id="A0AAD6ZD39"/>
<dbReference type="Proteomes" id="UP001218218">
    <property type="component" value="Unassembled WGS sequence"/>
</dbReference>
<proteinExistence type="predicted"/>
<evidence type="ECO:0000256" key="1">
    <source>
        <dbReference type="SAM" id="MobiDB-lite"/>
    </source>
</evidence>
<gene>
    <name evidence="2" type="ORF">DFH08DRAFT_1086656</name>
</gene>
<evidence type="ECO:0000313" key="3">
    <source>
        <dbReference type="Proteomes" id="UP001218218"/>
    </source>
</evidence>
<comment type="caution">
    <text evidence="2">The sequence shown here is derived from an EMBL/GenBank/DDBJ whole genome shotgun (WGS) entry which is preliminary data.</text>
</comment>
<protein>
    <submittedName>
        <fullName evidence="2">Uncharacterized protein</fullName>
    </submittedName>
</protein>
<accession>A0AAD6ZD39</accession>
<keyword evidence="3" id="KW-1185">Reference proteome</keyword>
<feature type="region of interest" description="Disordered" evidence="1">
    <location>
        <begin position="467"/>
        <end position="520"/>
    </location>
</feature>
<name>A0AAD6ZD39_9AGAR</name>
<sequence>MLRLRPAAVLARLERRCTSTQVPGLDEFLDEHAFNTPPQWPAVPKRKDVQTLAREIRDRIVAGDTNAALDMLRNVPQPYPRLIVHTTVHALLRSQQAARAGNLLLAFAVERKSTTKLPRIHPTTLAITTKALLALVPKTQGRQDRTRTPRRPSLLLLDAQLVSEPALRTALDLYIQARKLFVPRQNEVTTLIWYALLRQREWVPAALFFEHQVKDYQLLRTLPTLLRTANPDGDGQPMTPHSRDHLRRRLAVLRLEDNRPSASLFANLCFRLAGVISSLSKNPDSGLLAPVPVTARQTHEPETPFDASYPDALPPPPPQSPMTIQRASHHGRIVLQALTILGVLVDARQLPFGDISAWVSTVGSIPPSFAVFIVYTMIDGRPKRADGRDHLRAVLERYTMSLPRTPHVYSQFPLVTSGLVRRGLRHRMPITNAGSDPALRTADAPPDGIPGYLGAVEFDGLGARERRKRRIAERTEPGRATRGEGAPNFNLRLDSPDTRRPSIQHVAPTDPAEAADDSLMPPPLMPTYEALLKVLLSPGNYGSTPGALFESLPEKASQEQRARWNEAAERVEAILDKHELAPFVEEEAGIEVEETVQRHYHAPRSPNNPDPLHLRYPTHPLDFDKYPNPSSVPLPRASGQAQVRLGPAPLTHHRVRMAASVLAHMMYERSPPVPPWESMSIMWLLARRADVLTPLIGRGEPFVAPTDPERKNGEGMEGARGLWEAVWEGSARARWEAEVSAAEARRIIAEEEHKVGAASIEEDWAVDGQSGVLRPSEAEEGEDDLEELDTFNRRMVAKTWDRELELYYSGGAQSE</sequence>
<evidence type="ECO:0000313" key="2">
    <source>
        <dbReference type="EMBL" id="KAJ7318086.1"/>
    </source>
</evidence>
<reference evidence="2" key="1">
    <citation type="submission" date="2023-03" db="EMBL/GenBank/DDBJ databases">
        <title>Massive genome expansion in bonnet fungi (Mycena s.s.) driven by repeated elements and novel gene families across ecological guilds.</title>
        <authorList>
            <consortium name="Lawrence Berkeley National Laboratory"/>
            <person name="Harder C.B."/>
            <person name="Miyauchi S."/>
            <person name="Viragh M."/>
            <person name="Kuo A."/>
            <person name="Thoen E."/>
            <person name="Andreopoulos B."/>
            <person name="Lu D."/>
            <person name="Skrede I."/>
            <person name="Drula E."/>
            <person name="Henrissat B."/>
            <person name="Morin E."/>
            <person name="Kohler A."/>
            <person name="Barry K."/>
            <person name="LaButti K."/>
            <person name="Morin E."/>
            <person name="Salamov A."/>
            <person name="Lipzen A."/>
            <person name="Mereny Z."/>
            <person name="Hegedus B."/>
            <person name="Baldrian P."/>
            <person name="Stursova M."/>
            <person name="Weitz H."/>
            <person name="Taylor A."/>
            <person name="Grigoriev I.V."/>
            <person name="Nagy L.G."/>
            <person name="Martin F."/>
            <person name="Kauserud H."/>
        </authorList>
    </citation>
    <scope>NUCLEOTIDE SEQUENCE</scope>
    <source>
        <strain evidence="2">CBHHK002</strain>
    </source>
</reference>
<dbReference type="EMBL" id="JARIHO010000059">
    <property type="protein sequence ID" value="KAJ7318086.1"/>
    <property type="molecule type" value="Genomic_DNA"/>
</dbReference>